<feature type="compositionally biased region" description="Basic and acidic residues" evidence="1">
    <location>
        <begin position="64"/>
        <end position="74"/>
    </location>
</feature>
<feature type="compositionally biased region" description="Basic residues" evidence="1">
    <location>
        <begin position="218"/>
        <end position="227"/>
    </location>
</feature>
<dbReference type="AlphaFoldDB" id="A0A316UMZ1"/>
<feature type="compositionally biased region" description="Low complexity" evidence="1">
    <location>
        <begin position="433"/>
        <end position="466"/>
    </location>
</feature>
<feature type="compositionally biased region" description="Polar residues" evidence="1">
    <location>
        <begin position="842"/>
        <end position="879"/>
    </location>
</feature>
<proteinExistence type="predicted"/>
<dbReference type="SUPFAM" id="SSF50729">
    <property type="entry name" value="PH domain-like"/>
    <property type="match status" value="1"/>
</dbReference>
<dbReference type="STRING" id="1569628.A0A316UMZ1"/>
<protein>
    <recommendedName>
        <fullName evidence="2">RanBD1 domain-containing protein</fullName>
    </recommendedName>
</protein>
<feature type="compositionally biased region" description="Polar residues" evidence="1">
    <location>
        <begin position="278"/>
        <end position="297"/>
    </location>
</feature>
<feature type="compositionally biased region" description="Low complexity" evidence="1">
    <location>
        <begin position="885"/>
        <end position="930"/>
    </location>
</feature>
<evidence type="ECO:0000256" key="1">
    <source>
        <dbReference type="SAM" id="MobiDB-lite"/>
    </source>
</evidence>
<evidence type="ECO:0000259" key="2">
    <source>
        <dbReference type="PROSITE" id="PS50196"/>
    </source>
</evidence>
<dbReference type="Pfam" id="PF00638">
    <property type="entry name" value="Ran_BP1"/>
    <property type="match status" value="1"/>
</dbReference>
<evidence type="ECO:0000313" key="4">
    <source>
        <dbReference type="Proteomes" id="UP000245884"/>
    </source>
</evidence>
<dbReference type="RefSeq" id="XP_025361284.1">
    <property type="nucleotide sequence ID" value="XM_025506393.1"/>
</dbReference>
<dbReference type="OrthoDB" id="185618at2759"/>
<feature type="region of interest" description="Disordered" evidence="1">
    <location>
        <begin position="46"/>
        <end position="141"/>
    </location>
</feature>
<dbReference type="InterPro" id="IPR000156">
    <property type="entry name" value="Ran_bind_dom"/>
</dbReference>
<reference evidence="3 4" key="1">
    <citation type="journal article" date="2018" name="Mol. Biol. Evol.">
        <title>Broad Genomic Sampling Reveals a Smut Pathogenic Ancestry of the Fungal Clade Ustilaginomycotina.</title>
        <authorList>
            <person name="Kijpornyongpan T."/>
            <person name="Mondo S.J."/>
            <person name="Barry K."/>
            <person name="Sandor L."/>
            <person name="Lee J."/>
            <person name="Lipzen A."/>
            <person name="Pangilinan J."/>
            <person name="LaButti K."/>
            <person name="Hainaut M."/>
            <person name="Henrissat B."/>
            <person name="Grigoriev I.V."/>
            <person name="Spatafora J.W."/>
            <person name="Aime M.C."/>
        </authorList>
    </citation>
    <scope>NUCLEOTIDE SEQUENCE [LARGE SCALE GENOMIC DNA]</scope>
    <source>
        <strain evidence="3 4">MCA 5214</strain>
    </source>
</reference>
<feature type="compositionally biased region" description="Basic and acidic residues" evidence="1">
    <location>
        <begin position="186"/>
        <end position="202"/>
    </location>
</feature>
<feature type="region of interest" description="Disordered" evidence="1">
    <location>
        <begin position="158"/>
        <end position="936"/>
    </location>
</feature>
<feature type="compositionally biased region" description="Acidic residues" evidence="1">
    <location>
        <begin position="661"/>
        <end position="680"/>
    </location>
</feature>
<feature type="compositionally biased region" description="Polar residues" evidence="1">
    <location>
        <begin position="684"/>
        <end position="695"/>
    </location>
</feature>
<feature type="compositionally biased region" description="Polar residues" evidence="1">
    <location>
        <begin position="409"/>
        <end position="422"/>
    </location>
</feature>
<feature type="compositionally biased region" description="Low complexity" evidence="1">
    <location>
        <begin position="707"/>
        <end position="723"/>
    </location>
</feature>
<organism evidence="3 4">
    <name type="scientific">Jaminaea rosea</name>
    <dbReference type="NCBI Taxonomy" id="1569628"/>
    <lineage>
        <taxon>Eukaryota</taxon>
        <taxon>Fungi</taxon>
        <taxon>Dikarya</taxon>
        <taxon>Basidiomycota</taxon>
        <taxon>Ustilaginomycotina</taxon>
        <taxon>Exobasidiomycetes</taxon>
        <taxon>Microstromatales</taxon>
        <taxon>Microstromatales incertae sedis</taxon>
        <taxon>Jaminaea</taxon>
    </lineage>
</organism>
<dbReference type="Proteomes" id="UP000245884">
    <property type="component" value="Unassembled WGS sequence"/>
</dbReference>
<sequence length="1050" mass="109185">MSPPSTPAQSTPKKRRLEDGGAVAIAGATTSTPSSSLRGALSGIRSWLSPWRGNSRTSAAFGHSTHEDISAEHENDVEEGTPSADVSNSIYPPLPSHATMPALNRRRESPPPIPFTFTPPTQPAASAPRSHEAPNASSSSPLSRNYALLARFFAEKAAEEAGTSMRGDDDDGNRLTEDEVEGCRILIEESGRSPRDLQRRLGMDSGEEPEDSFEVPKRRGMAAKRPRGTGSWLSPSPAVSREGTSFSMDRSPLVRGGPSSVLSHSMTDPGLSRRAPLASSSTANPFLSGRTTASQQPVRRRRRPLYFGPGMSSTASPFAPRPQAATRDAAPSVSSSHQPALGKRQRLGGLQDGGDDDDDDNVPPSTSIANLWQPPPQDRPVASSSRVAQATAPSPASSPAKQEVMPRSSGPSSPAQTRTASAVLSILAQPDLARPTPSPVRRTTRPPAAASSLSSSPSMPSASTSSNGFRPDGILNPYQASPELNLGQSSQSSMRRSRTSEAVAKMKDERRRSTRLRRSAAPDESSDTSAGLLETIERTKPAGGTSTRRGGTRESSRATATATPEPARVSFAPTATAPSASPSPSTGKTAAEKTAEAKRRLDAMSAAKPAEGEASSSDNLVPPRSAPSTPPSFNFGKHAPPKPSRLSIAFNANDSPGNTETADEEEEEEDEQVGAGEESDMSIIKSSQPVASAKSTFAFGGGMGGESSAHAQQATKAAATSSAPTRVGNDSSKPAPFTFSAPAKTSSPAPAFTAPAFNAPSAPASTASQSSTASTPRERALETDVASLPTFDLRVSVTASTPSWYARSATTEEEQRRQKASSTAAADLPKFDLLQGDANTGEAMSSTTAPQTVISKQEQHRAQAQATSATQLPTFNLFGNGNGTQASKPAAAPPAASQSAQAAVAAEPAPSGGETSEGSGEGSSSSALLGSGEGEEGETTVFEVRAKFWKFASAKWEDLGVGIARVKRPSSTAADQGGSPRRLLVRNAGNGAVTVNFNLFPDFKATQSAQSLGFTGFDAEGKGQPMRCKVKTADSAGEFVQVLEREAKLS</sequence>
<feature type="domain" description="RanBD1" evidence="2">
    <location>
        <begin position="934"/>
        <end position="1004"/>
    </location>
</feature>
<name>A0A316UMZ1_9BASI</name>
<feature type="compositionally biased region" description="Low complexity" evidence="1">
    <location>
        <begin position="738"/>
        <end position="775"/>
    </location>
</feature>
<dbReference type="PROSITE" id="PS50196">
    <property type="entry name" value="RANBD1"/>
    <property type="match status" value="1"/>
</dbReference>
<feature type="compositionally biased region" description="Low complexity" evidence="1">
    <location>
        <begin position="115"/>
        <end position="128"/>
    </location>
</feature>
<feature type="compositionally biased region" description="Basic and acidic residues" evidence="1">
    <location>
        <begin position="590"/>
        <end position="602"/>
    </location>
</feature>
<evidence type="ECO:0000313" key="3">
    <source>
        <dbReference type="EMBL" id="PWN26672.1"/>
    </source>
</evidence>
<dbReference type="CDD" id="cd13170">
    <property type="entry name" value="RanBD_NUP50"/>
    <property type="match status" value="1"/>
</dbReference>
<feature type="region of interest" description="Disordered" evidence="1">
    <location>
        <begin position="1"/>
        <end position="21"/>
    </location>
</feature>
<dbReference type="EMBL" id="KZ819670">
    <property type="protein sequence ID" value="PWN26672.1"/>
    <property type="molecule type" value="Genomic_DNA"/>
</dbReference>
<dbReference type="Gene3D" id="2.30.29.30">
    <property type="entry name" value="Pleckstrin-homology domain (PH domain)/Phosphotyrosine-binding domain (PTB)"/>
    <property type="match status" value="1"/>
</dbReference>
<dbReference type="InterPro" id="IPR011993">
    <property type="entry name" value="PH-like_dom_sf"/>
</dbReference>
<accession>A0A316UMZ1</accession>
<dbReference type="SMART" id="SM00160">
    <property type="entry name" value="RanBD"/>
    <property type="match status" value="1"/>
</dbReference>
<dbReference type="GeneID" id="37028216"/>
<feature type="compositionally biased region" description="Low complexity" evidence="1">
    <location>
        <begin position="557"/>
        <end position="589"/>
    </location>
</feature>
<keyword evidence="4" id="KW-1185">Reference proteome</keyword>
<gene>
    <name evidence="3" type="ORF">BDZ90DRAFT_232804</name>
</gene>